<evidence type="ECO:0008006" key="3">
    <source>
        <dbReference type="Google" id="ProtNLM"/>
    </source>
</evidence>
<dbReference type="Pfam" id="PF06841">
    <property type="entry name" value="Phage_T4_gp19"/>
    <property type="match status" value="1"/>
</dbReference>
<dbReference type="EMBL" id="CP002299">
    <property type="protein sequence ID" value="ADP85016.1"/>
    <property type="molecule type" value="Genomic_DNA"/>
</dbReference>
<gene>
    <name evidence="1" type="ordered locus">FraEuI1c_7051</name>
</gene>
<evidence type="ECO:0000313" key="1">
    <source>
        <dbReference type="EMBL" id="ADP85016.1"/>
    </source>
</evidence>
<dbReference type="PANTHER" id="PTHR38009:SF1">
    <property type="entry name" value="CONSERVED HYPOTHETICAL PHAGE TAIL PROTEIN"/>
    <property type="match status" value="1"/>
</dbReference>
<organism evidence="1 2">
    <name type="scientific">Pseudofrankia inefficax (strain DSM 45817 / CECT 9037 / DDB 130130 / EuI1c)</name>
    <name type="common">Frankia inefficax</name>
    <dbReference type="NCBI Taxonomy" id="298654"/>
    <lineage>
        <taxon>Bacteria</taxon>
        <taxon>Bacillati</taxon>
        <taxon>Actinomycetota</taxon>
        <taxon>Actinomycetes</taxon>
        <taxon>Frankiales</taxon>
        <taxon>Frankiaceae</taxon>
        <taxon>Pseudofrankia</taxon>
    </lineage>
</organism>
<name>E3IXB6_PSEI1</name>
<reference evidence="1 2" key="1">
    <citation type="submission" date="2010-10" db="EMBL/GenBank/DDBJ databases">
        <title>Complete sequence of Frankia sp. EuI1c.</title>
        <authorList>
            <consortium name="US DOE Joint Genome Institute"/>
            <person name="Lucas S."/>
            <person name="Copeland A."/>
            <person name="Lapidus A."/>
            <person name="Cheng J.-F."/>
            <person name="Bruce D."/>
            <person name="Goodwin L."/>
            <person name="Pitluck S."/>
            <person name="Chertkov O."/>
            <person name="Detter J.C."/>
            <person name="Han C."/>
            <person name="Tapia R."/>
            <person name="Land M."/>
            <person name="Hauser L."/>
            <person name="Jeffries C."/>
            <person name="Kyrpides N."/>
            <person name="Ivanova N."/>
            <person name="Mikhailova N."/>
            <person name="Beauchemin N."/>
            <person name="Sen A."/>
            <person name="Sur S.A."/>
            <person name="Gtari M."/>
            <person name="Wall L."/>
            <person name="Tisa L."/>
            <person name="Woyke T."/>
        </authorList>
    </citation>
    <scope>NUCLEOTIDE SEQUENCE [LARGE SCALE GENOMIC DNA]</scope>
    <source>
        <strain evidence="2">DSM 45817 / CECT 9037 / EuI1c</strain>
    </source>
</reference>
<dbReference type="AlphaFoldDB" id="E3IXB6"/>
<dbReference type="RefSeq" id="WP_013428127.1">
    <property type="nucleotide sequence ID" value="NC_014666.1"/>
</dbReference>
<dbReference type="HOGENOM" id="CLU_101335_3_0_11"/>
<dbReference type="GO" id="GO:0005198">
    <property type="term" value="F:structural molecule activity"/>
    <property type="evidence" value="ECO:0007669"/>
    <property type="project" value="InterPro"/>
</dbReference>
<dbReference type="NCBIfam" id="TIGR02241">
    <property type="entry name" value="conserved hypothetical phage tail region protein"/>
    <property type="match status" value="1"/>
</dbReference>
<dbReference type="STRING" id="298654.FraEuI1c_7051"/>
<keyword evidence="2" id="KW-1185">Reference proteome</keyword>
<protein>
    <recommendedName>
        <fullName evidence="3">Phage tail protein</fullName>
    </recommendedName>
</protein>
<dbReference type="eggNOG" id="ENOG5032T2H">
    <property type="taxonomic scope" value="Bacteria"/>
</dbReference>
<evidence type="ECO:0000313" key="2">
    <source>
        <dbReference type="Proteomes" id="UP000002484"/>
    </source>
</evidence>
<dbReference type="Proteomes" id="UP000002484">
    <property type="component" value="Chromosome"/>
</dbReference>
<dbReference type="InterPro" id="IPR010667">
    <property type="entry name" value="Phage_T4_Gp19"/>
</dbReference>
<proteinExistence type="predicted"/>
<accession>E3IXB6</accession>
<dbReference type="InterPro" id="IPR011747">
    <property type="entry name" value="CHP02241"/>
</dbReference>
<dbReference type="InParanoid" id="E3IXB6"/>
<sequence length="177" mass="19073">MTIGLRWQPAAIGNWPAAARPLEPFTGFNFAVEIEGLIVGGFTSVEGLESDLRTIEFREGGVNGYVHRLPDGANASTIVLRHGLTANISLWTWYDNTVRGVVQRRNGTIALLDRQGVPLVWWNFRRALPVRWSGPALAADSDAIAVESIELAHEGLSMPLAGQALAAAQAITGMGRS</sequence>
<dbReference type="PANTHER" id="PTHR38009">
    <property type="entry name" value="CONSERVED HYPOTHETICAL PHAGE TAIL PROTEIN"/>
    <property type="match status" value="1"/>
</dbReference>
<dbReference type="KEGG" id="fri:FraEuI1c_7051"/>